<dbReference type="PIRSF" id="PIRSF036480">
    <property type="entry name" value="FormyFH4_hydr"/>
    <property type="match status" value="1"/>
</dbReference>
<gene>
    <name evidence="4" type="primary">purN</name>
    <name evidence="6" type="ORF">BSQ44_10815</name>
</gene>
<evidence type="ECO:0000313" key="6">
    <source>
        <dbReference type="EMBL" id="APH71809.1"/>
    </source>
</evidence>
<dbReference type="InterPro" id="IPR036477">
    <property type="entry name" value="Formyl_transf_N_sf"/>
</dbReference>
<dbReference type="NCBIfam" id="TIGR00639">
    <property type="entry name" value="PurN"/>
    <property type="match status" value="1"/>
</dbReference>
<comment type="catalytic activity">
    <reaction evidence="4">
        <text>N(1)-(5-phospho-beta-D-ribosyl)glycinamide + (6R)-10-formyltetrahydrofolate = N(2)-formyl-N(1)-(5-phospho-beta-D-ribosyl)glycinamide + (6S)-5,6,7,8-tetrahydrofolate + H(+)</text>
        <dbReference type="Rhea" id="RHEA:15053"/>
        <dbReference type="ChEBI" id="CHEBI:15378"/>
        <dbReference type="ChEBI" id="CHEBI:57453"/>
        <dbReference type="ChEBI" id="CHEBI:143788"/>
        <dbReference type="ChEBI" id="CHEBI:147286"/>
        <dbReference type="ChEBI" id="CHEBI:195366"/>
        <dbReference type="EC" id="2.1.2.2"/>
    </reaction>
</comment>
<dbReference type="Gene3D" id="3.40.50.170">
    <property type="entry name" value="Formyl transferase, N-terminal domain"/>
    <property type="match status" value="1"/>
</dbReference>
<dbReference type="UniPathway" id="UPA00074">
    <property type="reaction ID" value="UER00126"/>
</dbReference>
<dbReference type="KEGG" id="meso:BSQ44_10815"/>
<dbReference type="HAMAP" id="MF_01930">
    <property type="entry name" value="PurN"/>
    <property type="match status" value="1"/>
</dbReference>
<feature type="active site" description="Proton donor" evidence="4">
    <location>
        <position position="112"/>
    </location>
</feature>
<name>A0A1L3SQY3_9HYPH</name>
<sequence>MSTKKRVAVLLSGRGSNMEALLAAASSPEYPAEIVGVLSNNASARGLATARARGIEAVCVPQKGFKSRAEHDAAVSEALSEFSPDIVCLAGYMRVLTADIVTAWAGRMINIHPSLLPAFPGLDTHRRALEMGVLIHGCSVHFVTEKTDDGPIIAQAAVPVLPEDDAETLGQRVLTAEHRLYPMALSLVARGEARLEGDRTVFAGAGGSDPDQRLFSPSPEEMFRRQETDLEHLARFTP</sequence>
<dbReference type="GO" id="GO:0006189">
    <property type="term" value="P:'de novo' IMP biosynthetic process"/>
    <property type="evidence" value="ECO:0007669"/>
    <property type="project" value="UniProtKB-UniRule"/>
</dbReference>
<dbReference type="EMBL" id="CP018171">
    <property type="protein sequence ID" value="APH71809.1"/>
    <property type="molecule type" value="Genomic_DNA"/>
</dbReference>
<feature type="site" description="Raises pKa of active site His" evidence="4">
    <location>
        <position position="148"/>
    </location>
</feature>
<dbReference type="Pfam" id="PF00551">
    <property type="entry name" value="Formyl_trans_N"/>
    <property type="match status" value="1"/>
</dbReference>
<accession>A0A1L3SQY3</accession>
<feature type="binding site" evidence="4">
    <location>
        <position position="68"/>
    </location>
    <ligand>
        <name>(6R)-10-formyltetrahydrofolate</name>
        <dbReference type="ChEBI" id="CHEBI:195366"/>
    </ligand>
</feature>
<evidence type="ECO:0000313" key="7">
    <source>
        <dbReference type="Proteomes" id="UP000182840"/>
    </source>
</evidence>
<organism evidence="6 7">
    <name type="scientific">Aquibium oceanicum</name>
    <dbReference type="NCBI Taxonomy" id="1670800"/>
    <lineage>
        <taxon>Bacteria</taxon>
        <taxon>Pseudomonadati</taxon>
        <taxon>Pseudomonadota</taxon>
        <taxon>Alphaproteobacteria</taxon>
        <taxon>Hyphomicrobiales</taxon>
        <taxon>Phyllobacteriaceae</taxon>
        <taxon>Aquibium</taxon>
    </lineage>
</organism>
<dbReference type="GO" id="GO:0005829">
    <property type="term" value="C:cytosol"/>
    <property type="evidence" value="ECO:0007669"/>
    <property type="project" value="TreeGrafter"/>
</dbReference>
<evidence type="ECO:0000256" key="3">
    <source>
        <dbReference type="ARBA" id="ARBA00022755"/>
    </source>
</evidence>
<dbReference type="Proteomes" id="UP000182840">
    <property type="component" value="Chromosome"/>
</dbReference>
<dbReference type="EC" id="2.1.2.2" evidence="4"/>
<dbReference type="GO" id="GO:0004644">
    <property type="term" value="F:phosphoribosylglycinamide formyltransferase activity"/>
    <property type="evidence" value="ECO:0007669"/>
    <property type="project" value="UniProtKB-UniRule"/>
</dbReference>
<feature type="domain" description="Formyl transferase N-terminal" evidence="5">
    <location>
        <begin position="5"/>
        <end position="185"/>
    </location>
</feature>
<comment type="function">
    <text evidence="4">Catalyzes the transfer of a formyl group from 10-formyltetrahydrofolate to 5-phospho-ribosyl-glycinamide (GAR), producing 5-phospho-ribosyl-N-formylglycinamide (FGAR) and tetrahydrofolate.</text>
</comment>
<keyword evidence="7" id="KW-1185">Reference proteome</keyword>
<comment type="pathway">
    <text evidence="1 4">Purine metabolism; IMP biosynthesis via de novo pathway; N(2)-formyl-N(1)-(5-phospho-D-ribosyl)glycinamide from N(1)-(5-phospho-D-ribosyl)glycinamide (10-formyl THF route): step 1/1.</text>
</comment>
<evidence type="ECO:0000259" key="5">
    <source>
        <dbReference type="Pfam" id="PF00551"/>
    </source>
</evidence>
<dbReference type="PANTHER" id="PTHR43369:SF2">
    <property type="entry name" value="PHOSPHORIBOSYLGLYCINAMIDE FORMYLTRANSFERASE"/>
    <property type="match status" value="1"/>
</dbReference>
<dbReference type="SUPFAM" id="SSF53328">
    <property type="entry name" value="Formyltransferase"/>
    <property type="match status" value="1"/>
</dbReference>
<feature type="binding site" evidence="4">
    <location>
        <begin position="15"/>
        <end position="17"/>
    </location>
    <ligand>
        <name>N(1)-(5-phospho-beta-D-ribosyl)glycinamide</name>
        <dbReference type="ChEBI" id="CHEBI:143788"/>
    </ligand>
</feature>
<dbReference type="STRING" id="1670800.BSQ44_10815"/>
<comment type="caution">
    <text evidence="4">Lacks conserved residue(s) required for the propagation of feature annotation.</text>
</comment>
<dbReference type="CDD" id="cd08645">
    <property type="entry name" value="FMT_core_GART"/>
    <property type="match status" value="1"/>
</dbReference>
<evidence type="ECO:0000256" key="1">
    <source>
        <dbReference type="ARBA" id="ARBA00005054"/>
    </source>
</evidence>
<comment type="similarity">
    <text evidence="4">Belongs to the GART family.</text>
</comment>
<dbReference type="AlphaFoldDB" id="A0A1L3SQY3"/>
<feature type="binding site" evidence="4">
    <location>
        <position position="110"/>
    </location>
    <ligand>
        <name>(6R)-10-formyltetrahydrofolate</name>
        <dbReference type="ChEBI" id="CHEBI:195366"/>
    </ligand>
</feature>
<dbReference type="InterPro" id="IPR004607">
    <property type="entry name" value="GART"/>
</dbReference>
<dbReference type="InterPro" id="IPR002376">
    <property type="entry name" value="Formyl_transf_N"/>
</dbReference>
<protein>
    <recommendedName>
        <fullName evidence="4">Phosphoribosylglycinamide formyltransferase</fullName>
        <ecNumber evidence="4">2.1.2.2</ecNumber>
    </recommendedName>
    <alternativeName>
        <fullName evidence="4">5'-phosphoribosylglycinamide transformylase</fullName>
    </alternativeName>
    <alternativeName>
        <fullName evidence="4">GAR transformylase</fullName>
        <shortName evidence="4">GART</shortName>
    </alternativeName>
</protein>
<keyword evidence="3 4" id="KW-0658">Purine biosynthesis</keyword>
<dbReference type="RefSeq" id="WP_072603945.1">
    <property type="nucleotide sequence ID" value="NZ_CP018171.1"/>
</dbReference>
<keyword evidence="2 4" id="KW-0808">Transferase</keyword>
<evidence type="ECO:0000256" key="2">
    <source>
        <dbReference type="ARBA" id="ARBA00022679"/>
    </source>
</evidence>
<reference evidence="7" key="1">
    <citation type="submission" date="2016-11" db="EMBL/GenBank/DDBJ databases">
        <title>Mesorhizobium oceanicum sp. nov., isolated from deep seawater in South China Sea.</title>
        <authorList>
            <person name="Fu G.-Y."/>
        </authorList>
    </citation>
    <scope>NUCLEOTIDE SEQUENCE [LARGE SCALE GENOMIC DNA]</scope>
    <source>
        <strain evidence="7">B7</strain>
    </source>
</reference>
<proteinExistence type="inferred from homology"/>
<dbReference type="PANTHER" id="PTHR43369">
    <property type="entry name" value="PHOSPHORIBOSYLGLYCINAMIDE FORMYLTRANSFERASE"/>
    <property type="match status" value="1"/>
</dbReference>
<evidence type="ECO:0000256" key="4">
    <source>
        <dbReference type="HAMAP-Rule" id="MF_01930"/>
    </source>
</evidence>